<protein>
    <submittedName>
        <fullName evidence="2">Uncharacterized protein K02A2.6</fullName>
    </submittedName>
</protein>
<evidence type="ECO:0000259" key="1">
    <source>
        <dbReference type="PROSITE" id="PS50994"/>
    </source>
</evidence>
<dbReference type="Proteomes" id="UP000887116">
    <property type="component" value="Unassembled WGS sequence"/>
</dbReference>
<dbReference type="FunFam" id="3.30.420.10:FF:000063">
    <property type="entry name" value="Retrovirus-related Pol polyprotein from transposon 297-like Protein"/>
    <property type="match status" value="1"/>
</dbReference>
<dbReference type="InterPro" id="IPR041577">
    <property type="entry name" value="RT_RNaseH_2"/>
</dbReference>
<comment type="caution">
    <text evidence="2">The sequence shown here is derived from an EMBL/GenBank/DDBJ whole genome shotgun (WGS) entry which is preliminary data.</text>
</comment>
<evidence type="ECO:0000313" key="3">
    <source>
        <dbReference type="Proteomes" id="UP000887116"/>
    </source>
</evidence>
<dbReference type="GO" id="GO:0003676">
    <property type="term" value="F:nucleic acid binding"/>
    <property type="evidence" value="ECO:0007669"/>
    <property type="project" value="InterPro"/>
</dbReference>
<keyword evidence="3" id="KW-1185">Reference proteome</keyword>
<dbReference type="AlphaFoldDB" id="A0A8X6EXG9"/>
<dbReference type="InterPro" id="IPR001584">
    <property type="entry name" value="Integrase_cat-core"/>
</dbReference>
<dbReference type="GO" id="GO:0071897">
    <property type="term" value="P:DNA biosynthetic process"/>
    <property type="evidence" value="ECO:0007669"/>
    <property type="project" value="UniProtKB-ARBA"/>
</dbReference>
<dbReference type="SUPFAM" id="SSF53098">
    <property type="entry name" value="Ribonuclease H-like"/>
    <property type="match status" value="1"/>
</dbReference>
<dbReference type="Gene3D" id="3.30.420.10">
    <property type="entry name" value="Ribonuclease H-like superfamily/Ribonuclease H"/>
    <property type="match status" value="1"/>
</dbReference>
<dbReference type="OrthoDB" id="6432309at2759"/>
<dbReference type="CDD" id="cd09274">
    <property type="entry name" value="RNase_HI_RT_Ty3"/>
    <property type="match status" value="1"/>
</dbReference>
<evidence type="ECO:0000313" key="2">
    <source>
        <dbReference type="EMBL" id="GFQ63967.1"/>
    </source>
</evidence>
<dbReference type="InterPro" id="IPR050951">
    <property type="entry name" value="Retrovirus_Pol_polyprotein"/>
</dbReference>
<dbReference type="InterPro" id="IPR036397">
    <property type="entry name" value="RNaseH_sf"/>
</dbReference>
<reference evidence="2" key="1">
    <citation type="submission" date="2020-07" db="EMBL/GenBank/DDBJ databases">
        <title>Multicomponent nature underlies the extraordinary mechanical properties of spider dragline silk.</title>
        <authorList>
            <person name="Kono N."/>
            <person name="Nakamura H."/>
            <person name="Mori M."/>
            <person name="Yoshida Y."/>
            <person name="Ohtoshi R."/>
            <person name="Malay A.D."/>
            <person name="Moran D.A.P."/>
            <person name="Tomita M."/>
            <person name="Numata K."/>
            <person name="Arakawa K."/>
        </authorList>
    </citation>
    <scope>NUCLEOTIDE SEQUENCE</scope>
</reference>
<dbReference type="InterPro" id="IPR043502">
    <property type="entry name" value="DNA/RNA_pol_sf"/>
</dbReference>
<sequence>MVTYLAKFTPHLSNLTHNLRQLLKKDSVWIWDVNTERDFELIKQAIMKSPCLKFFDKNKEVTVSVDASKNGLGSVLLQESQPVAHGFVSLTQTQQHYSQIEKELKAVIYGLEHFNHYTYGRIVTVQTDHKPILGLSKKPYDTIYPRLQCMLLRFNTYNIQLEYVPGKNLTIAYALSRAQSTTDKFDEVLGQEATVRINLLTQASPTKWEEIAKRTTDDPEMQDVLFHINNGWPEKRKTKIAEQPYWHCKEELYSTKERIICRGQRLVKYRRENQKEILINPEIPGRPWQKVACDFFCLKGKEHLLMIDYLSKYVELKPLNSTTAQSVVTVMKSIYATHGIPEDLVSDGGPPFNSNLMTNFFREWGIKHHDTPPHFPRANGQIERAVQTVKNYLTKAAEEEKICMLYCLTTGYNQQRTCHHQLNY</sequence>
<dbReference type="Pfam" id="PF17919">
    <property type="entry name" value="RT_RNaseH_2"/>
    <property type="match status" value="1"/>
</dbReference>
<dbReference type="PANTHER" id="PTHR37984">
    <property type="entry name" value="PROTEIN CBG26694"/>
    <property type="match status" value="1"/>
</dbReference>
<dbReference type="PROSITE" id="PS50994">
    <property type="entry name" value="INTEGRASE"/>
    <property type="match status" value="1"/>
</dbReference>
<gene>
    <name evidence="2" type="primary">K02A2.6_114</name>
    <name evidence="2" type="ORF">TNCT_137221</name>
</gene>
<organism evidence="2 3">
    <name type="scientific">Trichonephila clavata</name>
    <name type="common">Joro spider</name>
    <name type="synonym">Nephila clavata</name>
    <dbReference type="NCBI Taxonomy" id="2740835"/>
    <lineage>
        <taxon>Eukaryota</taxon>
        <taxon>Metazoa</taxon>
        <taxon>Ecdysozoa</taxon>
        <taxon>Arthropoda</taxon>
        <taxon>Chelicerata</taxon>
        <taxon>Arachnida</taxon>
        <taxon>Araneae</taxon>
        <taxon>Araneomorphae</taxon>
        <taxon>Entelegynae</taxon>
        <taxon>Araneoidea</taxon>
        <taxon>Nephilidae</taxon>
        <taxon>Trichonephila</taxon>
    </lineage>
</organism>
<dbReference type="InterPro" id="IPR043128">
    <property type="entry name" value="Rev_trsase/Diguanyl_cyclase"/>
</dbReference>
<dbReference type="GO" id="GO:0042575">
    <property type="term" value="C:DNA polymerase complex"/>
    <property type="evidence" value="ECO:0007669"/>
    <property type="project" value="UniProtKB-ARBA"/>
</dbReference>
<feature type="domain" description="Integrase catalytic" evidence="1">
    <location>
        <begin position="283"/>
        <end position="424"/>
    </location>
</feature>
<dbReference type="SUPFAM" id="SSF56672">
    <property type="entry name" value="DNA/RNA polymerases"/>
    <property type="match status" value="1"/>
</dbReference>
<name>A0A8X6EXG9_TRICU</name>
<dbReference type="InterPro" id="IPR012337">
    <property type="entry name" value="RNaseH-like_sf"/>
</dbReference>
<proteinExistence type="predicted"/>
<dbReference type="EMBL" id="BMAO01009996">
    <property type="protein sequence ID" value="GFQ63967.1"/>
    <property type="molecule type" value="Genomic_DNA"/>
</dbReference>
<dbReference type="GO" id="GO:0015074">
    <property type="term" value="P:DNA integration"/>
    <property type="evidence" value="ECO:0007669"/>
    <property type="project" value="InterPro"/>
</dbReference>
<dbReference type="PANTHER" id="PTHR37984:SF8">
    <property type="entry name" value="CCHC-TYPE DOMAIN-CONTAINING PROTEIN"/>
    <property type="match status" value="1"/>
</dbReference>
<accession>A0A8X6EXG9</accession>
<dbReference type="Gene3D" id="3.30.70.270">
    <property type="match status" value="1"/>
</dbReference>